<dbReference type="GO" id="GO:0019748">
    <property type="term" value="P:secondary metabolic process"/>
    <property type="evidence" value="ECO:0007669"/>
    <property type="project" value="TreeGrafter"/>
</dbReference>
<organism evidence="5 6">
    <name type="scientific">Fonsecaea multimorphosa CBS 102226</name>
    <dbReference type="NCBI Taxonomy" id="1442371"/>
    <lineage>
        <taxon>Eukaryota</taxon>
        <taxon>Fungi</taxon>
        <taxon>Dikarya</taxon>
        <taxon>Ascomycota</taxon>
        <taxon>Pezizomycotina</taxon>
        <taxon>Eurotiomycetes</taxon>
        <taxon>Chaetothyriomycetidae</taxon>
        <taxon>Chaetothyriales</taxon>
        <taxon>Herpotrichiellaceae</taxon>
        <taxon>Fonsecaea</taxon>
    </lineage>
</organism>
<accession>A0A0D2GTJ2</accession>
<dbReference type="GO" id="GO:0005829">
    <property type="term" value="C:cytosol"/>
    <property type="evidence" value="ECO:0007669"/>
    <property type="project" value="TreeGrafter"/>
</dbReference>
<dbReference type="GO" id="GO:0016787">
    <property type="term" value="F:hydrolase activity"/>
    <property type="evidence" value="ECO:0007669"/>
    <property type="project" value="InterPro"/>
</dbReference>
<protein>
    <recommendedName>
        <fullName evidence="4">Amidohydrolase-related domain-containing protein</fullName>
    </recommendedName>
</protein>
<dbReference type="PANTHER" id="PTHR21240">
    <property type="entry name" value="2-AMINO-3-CARBOXYLMUCONATE-6-SEMIALDEHYDE DECARBOXYLASE"/>
    <property type="match status" value="1"/>
</dbReference>
<sequence>MSDSQAWLITLEEHWLSKYVQEYYVKQGKPDPYSGPAFDNFRSVLKTVGEIRITDNEKGRVRLQVISHGPNTIPIDATTCIAANDELAQAISHHSERYRGFALLPIDDPAAAATELSRAVTQLGFVGAMIDNTTEGRFYDDEFFWPICAAAEKLDVPIYLHPSYNEQTAVILYKGNYSPVIARSLSTNGWGWHAECGTHFLRLYASGLFDKYPRFKLVLGHMGEMLPFQLDRVAHWVETMWREGPKRSLRSVWDENVWITTSGMFSLSPAACLLRQCKPDRICYSVDYPFASNEAGLKFMEELRTSGLVSVEQLEAIAYGNAAKLLNLELS</sequence>
<dbReference type="PANTHER" id="PTHR21240:SF30">
    <property type="entry name" value="AMIDOHYDROLASE-RELATED DOMAIN-CONTAINING PROTEIN-RELATED"/>
    <property type="match status" value="1"/>
</dbReference>
<dbReference type="OrthoDB" id="432010at2759"/>
<dbReference type="AlphaFoldDB" id="A0A0D2GTJ2"/>
<dbReference type="InterPro" id="IPR032465">
    <property type="entry name" value="ACMSD"/>
</dbReference>
<evidence type="ECO:0000259" key="4">
    <source>
        <dbReference type="Pfam" id="PF04909"/>
    </source>
</evidence>
<keyword evidence="1 3" id="KW-0210">Decarboxylase</keyword>
<name>A0A0D2GTJ2_9EURO</name>
<dbReference type="EMBL" id="KN848100">
    <property type="protein sequence ID" value="KIX92780.1"/>
    <property type="molecule type" value="Genomic_DNA"/>
</dbReference>
<feature type="domain" description="Amidohydrolase-related" evidence="4">
    <location>
        <begin position="74"/>
        <end position="328"/>
    </location>
</feature>
<dbReference type="Pfam" id="PF04909">
    <property type="entry name" value="Amidohydro_2"/>
    <property type="match status" value="1"/>
</dbReference>
<keyword evidence="2 3" id="KW-0456">Lyase</keyword>
<proteinExistence type="inferred from homology"/>
<dbReference type="RefSeq" id="XP_016626903.1">
    <property type="nucleotide sequence ID" value="XM_016781932.1"/>
</dbReference>
<evidence type="ECO:0000256" key="2">
    <source>
        <dbReference type="ARBA" id="ARBA00023239"/>
    </source>
</evidence>
<evidence type="ECO:0000313" key="5">
    <source>
        <dbReference type="EMBL" id="KIX92780.1"/>
    </source>
</evidence>
<dbReference type="GO" id="GO:0016831">
    <property type="term" value="F:carboxy-lyase activity"/>
    <property type="evidence" value="ECO:0007669"/>
    <property type="project" value="UniProtKB-KW"/>
</dbReference>
<dbReference type="InterPro" id="IPR032466">
    <property type="entry name" value="Metal_Hydrolase"/>
</dbReference>
<gene>
    <name evidence="5" type="ORF">Z520_11443</name>
</gene>
<evidence type="ECO:0000313" key="6">
    <source>
        <dbReference type="Proteomes" id="UP000053411"/>
    </source>
</evidence>
<dbReference type="GeneID" id="27717189"/>
<comment type="similarity">
    <text evidence="3">Belongs to the metallo-dependent hydrolases superfamily.</text>
</comment>
<dbReference type="Gene3D" id="3.20.20.140">
    <property type="entry name" value="Metal-dependent hydrolases"/>
    <property type="match status" value="1"/>
</dbReference>
<dbReference type="InterPro" id="IPR006680">
    <property type="entry name" value="Amidohydro-rel"/>
</dbReference>
<dbReference type="STRING" id="1442371.A0A0D2GTJ2"/>
<keyword evidence="6" id="KW-1185">Reference proteome</keyword>
<evidence type="ECO:0000256" key="1">
    <source>
        <dbReference type="ARBA" id="ARBA00022793"/>
    </source>
</evidence>
<evidence type="ECO:0000256" key="3">
    <source>
        <dbReference type="RuleBase" id="RU366045"/>
    </source>
</evidence>
<dbReference type="SUPFAM" id="SSF51556">
    <property type="entry name" value="Metallo-dependent hydrolases"/>
    <property type="match status" value="1"/>
</dbReference>
<dbReference type="VEuPathDB" id="FungiDB:Z520_11443"/>
<reference evidence="5 6" key="1">
    <citation type="submission" date="2015-01" db="EMBL/GenBank/DDBJ databases">
        <title>The Genome Sequence of Fonsecaea multimorphosa CBS 102226.</title>
        <authorList>
            <consortium name="The Broad Institute Genomics Platform"/>
            <person name="Cuomo C."/>
            <person name="de Hoog S."/>
            <person name="Gorbushina A."/>
            <person name="Stielow B."/>
            <person name="Teixiera M."/>
            <person name="Abouelleil A."/>
            <person name="Chapman S.B."/>
            <person name="Priest M."/>
            <person name="Young S.K."/>
            <person name="Wortman J."/>
            <person name="Nusbaum C."/>
            <person name="Birren B."/>
        </authorList>
    </citation>
    <scope>NUCLEOTIDE SEQUENCE [LARGE SCALE GENOMIC DNA]</scope>
    <source>
        <strain evidence="5 6">CBS 102226</strain>
    </source>
</reference>
<dbReference type="Proteomes" id="UP000053411">
    <property type="component" value="Unassembled WGS sequence"/>
</dbReference>